<accession>A0A4R8ZFE1</accession>
<dbReference type="OrthoDB" id="5365332at2"/>
<dbReference type="AlphaFoldDB" id="A0A4R8ZFE1"/>
<sequence length="342" mass="37994">MGFRVGCPSVGGMPKPAQPAYPNSYADLRLWFDEQWKCLDYLDWLRWPHGFQCPNCAHQHGWREAHQRWRCAGCGKRISVTAGTIFHGTRTELMVWFSAAWLLVNSKAGLSATQLHRESELGSLQTAWAMLHRFRSVMVQPGRERLRGNVEVDVSYLGGSVPGRGSLGRVLFAVAVEVGADGLGRTHVARIPSAGTAQLATFMLDSIEPGSRVVTHDWSAFPALIRDRYLHLARPTVAPGFATREVLPAVRRVVFQANHWLMGPRQGAVSAEHLPAYVDEWVFRFNRRHSTSRGQLFHALLGYAVAGQPVTYQSLLKTGRTRPAAGVPYPAPRSGSPALPWR</sequence>
<dbReference type="EMBL" id="SOGT01000008">
    <property type="protein sequence ID" value="TFD26478.1"/>
    <property type="molecule type" value="Genomic_DNA"/>
</dbReference>
<protein>
    <submittedName>
        <fullName evidence="3">IS1595 family transposase</fullName>
    </submittedName>
</protein>
<comment type="caution">
    <text evidence="3">The sequence shown here is derived from an EMBL/GenBank/DDBJ whole genome shotgun (WGS) entry which is preliminary data.</text>
</comment>
<feature type="domain" description="ISXO2-like transposase" evidence="2">
    <location>
        <begin position="145"/>
        <end position="286"/>
    </location>
</feature>
<organism evidence="3 4">
    <name type="scientific">Cryobacterium lyxosi</name>
    <dbReference type="NCBI Taxonomy" id="1259228"/>
    <lineage>
        <taxon>Bacteria</taxon>
        <taxon>Bacillati</taxon>
        <taxon>Actinomycetota</taxon>
        <taxon>Actinomycetes</taxon>
        <taxon>Micrococcales</taxon>
        <taxon>Microbacteriaceae</taxon>
        <taxon>Cryobacterium</taxon>
    </lineage>
</organism>
<name>A0A4R8ZFE1_9MICO</name>
<dbReference type="Pfam" id="PF12760">
    <property type="entry name" value="Zn_ribbon_IS1595"/>
    <property type="match status" value="1"/>
</dbReference>
<evidence type="ECO:0000259" key="2">
    <source>
        <dbReference type="SMART" id="SM01126"/>
    </source>
</evidence>
<reference evidence="3 4" key="1">
    <citation type="submission" date="2019-03" db="EMBL/GenBank/DDBJ databases">
        <title>Genomics of glacier-inhabiting Cryobacterium strains.</title>
        <authorList>
            <person name="Liu Q."/>
            <person name="Xin Y.-H."/>
        </authorList>
    </citation>
    <scope>NUCLEOTIDE SEQUENCE [LARGE SCALE GENOMIC DNA]</scope>
    <source>
        <strain evidence="3 4">TMT1-1</strain>
    </source>
</reference>
<feature type="region of interest" description="Disordered" evidence="1">
    <location>
        <begin position="321"/>
        <end position="342"/>
    </location>
</feature>
<gene>
    <name evidence="3" type="ORF">E3T27_06700</name>
</gene>
<dbReference type="SMART" id="SM01126">
    <property type="entry name" value="DDE_Tnp_IS1595"/>
    <property type="match status" value="1"/>
</dbReference>
<evidence type="ECO:0000256" key="1">
    <source>
        <dbReference type="SAM" id="MobiDB-lite"/>
    </source>
</evidence>
<dbReference type="Proteomes" id="UP000298424">
    <property type="component" value="Unassembled WGS sequence"/>
</dbReference>
<dbReference type="Pfam" id="PF12762">
    <property type="entry name" value="DDE_Tnp_IS1595"/>
    <property type="match status" value="1"/>
</dbReference>
<evidence type="ECO:0000313" key="4">
    <source>
        <dbReference type="Proteomes" id="UP000298424"/>
    </source>
</evidence>
<dbReference type="InterPro" id="IPR024442">
    <property type="entry name" value="Transposase_Zn_ribbon"/>
</dbReference>
<proteinExistence type="predicted"/>
<keyword evidence="4" id="KW-1185">Reference proteome</keyword>
<dbReference type="InterPro" id="IPR024445">
    <property type="entry name" value="Tnp_ISXO2-like"/>
</dbReference>
<evidence type="ECO:0000313" key="3">
    <source>
        <dbReference type="EMBL" id="TFD26478.1"/>
    </source>
</evidence>
<dbReference type="NCBIfam" id="NF033547">
    <property type="entry name" value="transpos_IS1595"/>
    <property type="match status" value="1"/>
</dbReference>